<accession>A0A2P1PN02</accession>
<protein>
    <submittedName>
        <fullName evidence="1">Uncharacterized protein</fullName>
    </submittedName>
</protein>
<evidence type="ECO:0000313" key="2">
    <source>
        <dbReference type="Proteomes" id="UP000241074"/>
    </source>
</evidence>
<dbReference type="AlphaFoldDB" id="A0A2P1PN02"/>
<dbReference type="EMBL" id="CP027860">
    <property type="protein sequence ID" value="AVP96221.1"/>
    <property type="molecule type" value="Genomic_DNA"/>
</dbReference>
<reference evidence="1 2" key="1">
    <citation type="submission" date="2018-03" db="EMBL/GenBank/DDBJ databases">
        <title>Ahniella affigens gen. nov., sp. nov., a gammaproteobacterium isolated from sandy soil near a stream.</title>
        <authorList>
            <person name="Ko Y."/>
            <person name="Kim J.-H."/>
        </authorList>
    </citation>
    <scope>NUCLEOTIDE SEQUENCE [LARGE SCALE GENOMIC DNA]</scope>
    <source>
        <strain evidence="1 2">D13</strain>
    </source>
</reference>
<gene>
    <name evidence="1" type="ORF">C7S18_02990</name>
</gene>
<name>A0A2P1PN02_9GAMM</name>
<sequence length="170" mass="19380">MELIVAFVILAPAVIFYIRYAFRLRVLRQTADLRKAIVFICEGVIEDRSERDEVRRACGTLVRLSLNDELFGEMLAQSHRNSYSKQELPSANKKENSEGIRMAVQLLALMMISHDFFRGRWARNVISSMTITFSEKRPVRDEAICSPSAREKSADTKEVQALIVNELLAA</sequence>
<dbReference type="Proteomes" id="UP000241074">
    <property type="component" value="Chromosome"/>
</dbReference>
<reference evidence="1 2" key="2">
    <citation type="submission" date="2018-03" db="EMBL/GenBank/DDBJ databases">
        <authorList>
            <person name="Keele B.F."/>
        </authorList>
    </citation>
    <scope>NUCLEOTIDE SEQUENCE [LARGE SCALE GENOMIC DNA]</scope>
    <source>
        <strain evidence="1 2">D13</strain>
    </source>
</reference>
<evidence type="ECO:0000313" key="1">
    <source>
        <dbReference type="EMBL" id="AVP96221.1"/>
    </source>
</evidence>
<keyword evidence="2" id="KW-1185">Reference proteome</keyword>
<proteinExistence type="predicted"/>
<dbReference type="KEGG" id="xba:C7S18_02990"/>
<organism evidence="1 2">
    <name type="scientific">Ahniella affigens</name>
    <dbReference type="NCBI Taxonomy" id="2021234"/>
    <lineage>
        <taxon>Bacteria</taxon>
        <taxon>Pseudomonadati</taxon>
        <taxon>Pseudomonadota</taxon>
        <taxon>Gammaproteobacteria</taxon>
        <taxon>Lysobacterales</taxon>
        <taxon>Rhodanobacteraceae</taxon>
        <taxon>Ahniella</taxon>
    </lineage>
</organism>